<gene>
    <name evidence="1" type="ORF">A2U01_0009182</name>
</gene>
<feature type="non-terminal residue" evidence="1">
    <location>
        <position position="69"/>
    </location>
</feature>
<dbReference type="EMBL" id="LXQA010013897">
    <property type="protein sequence ID" value="MCH88298.1"/>
    <property type="molecule type" value="Genomic_DNA"/>
</dbReference>
<accession>A0A392MNT2</accession>
<reference evidence="1 2" key="1">
    <citation type="journal article" date="2018" name="Front. Plant Sci.">
        <title>Red Clover (Trifolium pratense) and Zigzag Clover (T. medium) - A Picture of Genomic Similarities and Differences.</title>
        <authorList>
            <person name="Dluhosova J."/>
            <person name="Istvanek J."/>
            <person name="Nedelnik J."/>
            <person name="Repkova J."/>
        </authorList>
    </citation>
    <scope>NUCLEOTIDE SEQUENCE [LARGE SCALE GENOMIC DNA]</scope>
    <source>
        <strain evidence="2">cv. 10/8</strain>
        <tissue evidence="1">Leaf</tissue>
    </source>
</reference>
<name>A0A392MNT2_9FABA</name>
<protein>
    <submittedName>
        <fullName evidence="1">Uncharacterized protein</fullName>
    </submittedName>
</protein>
<organism evidence="1 2">
    <name type="scientific">Trifolium medium</name>
    <dbReference type="NCBI Taxonomy" id="97028"/>
    <lineage>
        <taxon>Eukaryota</taxon>
        <taxon>Viridiplantae</taxon>
        <taxon>Streptophyta</taxon>
        <taxon>Embryophyta</taxon>
        <taxon>Tracheophyta</taxon>
        <taxon>Spermatophyta</taxon>
        <taxon>Magnoliopsida</taxon>
        <taxon>eudicotyledons</taxon>
        <taxon>Gunneridae</taxon>
        <taxon>Pentapetalae</taxon>
        <taxon>rosids</taxon>
        <taxon>fabids</taxon>
        <taxon>Fabales</taxon>
        <taxon>Fabaceae</taxon>
        <taxon>Papilionoideae</taxon>
        <taxon>50 kb inversion clade</taxon>
        <taxon>NPAAA clade</taxon>
        <taxon>Hologalegina</taxon>
        <taxon>IRL clade</taxon>
        <taxon>Trifolieae</taxon>
        <taxon>Trifolium</taxon>
    </lineage>
</organism>
<evidence type="ECO:0000313" key="1">
    <source>
        <dbReference type="EMBL" id="MCH88298.1"/>
    </source>
</evidence>
<dbReference type="Proteomes" id="UP000265520">
    <property type="component" value="Unassembled WGS sequence"/>
</dbReference>
<proteinExistence type="predicted"/>
<sequence length="69" mass="7875">MVRLILSIDCRETTEAAMETVRSVCIRDEAFRSRCKIWNFHRCISAADSAKTILAQSSPESKSEDLRKL</sequence>
<keyword evidence="2" id="KW-1185">Reference proteome</keyword>
<evidence type="ECO:0000313" key="2">
    <source>
        <dbReference type="Proteomes" id="UP000265520"/>
    </source>
</evidence>
<dbReference type="AlphaFoldDB" id="A0A392MNT2"/>
<comment type="caution">
    <text evidence="1">The sequence shown here is derived from an EMBL/GenBank/DDBJ whole genome shotgun (WGS) entry which is preliminary data.</text>
</comment>